<dbReference type="EMBL" id="MT143562">
    <property type="protein sequence ID" value="QJA98219.1"/>
    <property type="molecule type" value="Genomic_DNA"/>
</dbReference>
<dbReference type="AlphaFoldDB" id="A0A6M3LVZ7"/>
<evidence type="ECO:0000313" key="1">
    <source>
        <dbReference type="EMBL" id="QJA98219.1"/>
    </source>
</evidence>
<sequence>MPYKEMSERKFVHPWRENYYIGNGYVVEVREGVRDRVPMPRSAVARVEAQIREMGWREV</sequence>
<name>A0A6M3LVZ7_9ZZZZ</name>
<protein>
    <submittedName>
        <fullName evidence="1">Uncharacterized protein</fullName>
    </submittedName>
</protein>
<reference evidence="1" key="1">
    <citation type="submission" date="2020-03" db="EMBL/GenBank/DDBJ databases">
        <title>The deep terrestrial virosphere.</title>
        <authorList>
            <person name="Holmfeldt K."/>
            <person name="Nilsson E."/>
            <person name="Simone D."/>
            <person name="Lopez-Fernandez M."/>
            <person name="Wu X."/>
            <person name="de Brujin I."/>
            <person name="Lundin D."/>
            <person name="Andersson A."/>
            <person name="Bertilsson S."/>
            <person name="Dopson M."/>
        </authorList>
    </citation>
    <scope>NUCLEOTIDE SEQUENCE</scope>
    <source>
        <strain evidence="1">MM171A02116</strain>
    </source>
</reference>
<accession>A0A6M3LVZ7</accession>
<organism evidence="1">
    <name type="scientific">viral metagenome</name>
    <dbReference type="NCBI Taxonomy" id="1070528"/>
    <lineage>
        <taxon>unclassified sequences</taxon>
        <taxon>metagenomes</taxon>
        <taxon>organismal metagenomes</taxon>
    </lineage>
</organism>
<gene>
    <name evidence="1" type="ORF">MM171A02116_0011</name>
</gene>
<proteinExistence type="predicted"/>